<sequence>MNFNHLHYFHVVAQEGTLARAAKRLNITQPTLSGQLKQLEGHFGHKLFDRASGALRLNSNGRKAFEVTQEMFRLSSRLDELFPARQSEPRMRLEVGIATTVGRSFAVERFITLFKSQRILTRVRQGDHEYLFHELLATGLDVLITDSLPHRRKERGTDCRKLSSPEFVIAGGRKFVASLKEPTLEGLHGRSFIHYTSHSAYRFEVDQYLRERRIEPRVVAEADDVYVIRDAVAADIGAGVLPRAVIEEASNRKRFHVLATLDRKFEIYALFNKRDPSEEVMTALEILAGNDTSGSC</sequence>
<reference evidence="6 7" key="1">
    <citation type="submission" date="2022-10" db="EMBL/GenBank/DDBJ databases">
        <title>Luteolibacter arcticus strain CCTCC AB 2014275, whole genome shotgun sequencing project.</title>
        <authorList>
            <person name="Zhao G."/>
            <person name="Shen L."/>
        </authorList>
    </citation>
    <scope>NUCLEOTIDE SEQUENCE [LARGE SCALE GENOMIC DNA]</scope>
    <source>
        <strain evidence="6 7">CCTCC AB 2014275</strain>
    </source>
</reference>
<keyword evidence="3" id="KW-0238">DNA-binding</keyword>
<dbReference type="PRINTS" id="PR00039">
    <property type="entry name" value="HTHLYSR"/>
</dbReference>
<evidence type="ECO:0000313" key="6">
    <source>
        <dbReference type="EMBL" id="MCW1924778.1"/>
    </source>
</evidence>
<name>A0ABT3GMP1_9BACT</name>
<keyword evidence="7" id="KW-1185">Reference proteome</keyword>
<keyword evidence="4" id="KW-0804">Transcription</keyword>
<dbReference type="RefSeq" id="WP_264488887.1">
    <property type="nucleotide sequence ID" value="NZ_JAPDDT010000009.1"/>
</dbReference>
<dbReference type="InterPro" id="IPR000847">
    <property type="entry name" value="LysR_HTH_N"/>
</dbReference>
<dbReference type="CDD" id="cd05466">
    <property type="entry name" value="PBP2_LTTR_substrate"/>
    <property type="match status" value="1"/>
</dbReference>
<proteinExistence type="inferred from homology"/>
<dbReference type="InterPro" id="IPR005119">
    <property type="entry name" value="LysR_subst-bd"/>
</dbReference>
<evidence type="ECO:0000256" key="2">
    <source>
        <dbReference type="ARBA" id="ARBA00023015"/>
    </source>
</evidence>
<dbReference type="SUPFAM" id="SSF53850">
    <property type="entry name" value="Periplasmic binding protein-like II"/>
    <property type="match status" value="1"/>
</dbReference>
<dbReference type="EMBL" id="JAPDDT010000009">
    <property type="protein sequence ID" value="MCW1924778.1"/>
    <property type="molecule type" value="Genomic_DNA"/>
</dbReference>
<dbReference type="Pfam" id="PF03466">
    <property type="entry name" value="LysR_substrate"/>
    <property type="match status" value="1"/>
</dbReference>
<evidence type="ECO:0000259" key="5">
    <source>
        <dbReference type="PROSITE" id="PS50931"/>
    </source>
</evidence>
<evidence type="ECO:0000256" key="1">
    <source>
        <dbReference type="ARBA" id="ARBA00009437"/>
    </source>
</evidence>
<gene>
    <name evidence="6" type="ORF">OKA05_19590</name>
</gene>
<accession>A0ABT3GMP1</accession>
<comment type="caution">
    <text evidence="6">The sequence shown here is derived from an EMBL/GenBank/DDBJ whole genome shotgun (WGS) entry which is preliminary data.</text>
</comment>
<dbReference type="PROSITE" id="PS50931">
    <property type="entry name" value="HTH_LYSR"/>
    <property type="match status" value="1"/>
</dbReference>
<dbReference type="SUPFAM" id="SSF46785">
    <property type="entry name" value="Winged helix' DNA-binding domain"/>
    <property type="match status" value="1"/>
</dbReference>
<dbReference type="InterPro" id="IPR036388">
    <property type="entry name" value="WH-like_DNA-bd_sf"/>
</dbReference>
<dbReference type="Gene3D" id="1.10.10.10">
    <property type="entry name" value="Winged helix-like DNA-binding domain superfamily/Winged helix DNA-binding domain"/>
    <property type="match status" value="1"/>
</dbReference>
<feature type="domain" description="HTH lysR-type" evidence="5">
    <location>
        <begin position="1"/>
        <end position="58"/>
    </location>
</feature>
<evidence type="ECO:0000256" key="4">
    <source>
        <dbReference type="ARBA" id="ARBA00023163"/>
    </source>
</evidence>
<keyword evidence="2" id="KW-0805">Transcription regulation</keyword>
<protein>
    <submittedName>
        <fullName evidence="6">LysR family transcriptional regulator</fullName>
    </submittedName>
</protein>
<dbReference type="Gene3D" id="3.40.190.290">
    <property type="match status" value="1"/>
</dbReference>
<dbReference type="InterPro" id="IPR036390">
    <property type="entry name" value="WH_DNA-bd_sf"/>
</dbReference>
<comment type="similarity">
    <text evidence="1">Belongs to the LysR transcriptional regulatory family.</text>
</comment>
<dbReference type="Proteomes" id="UP001320876">
    <property type="component" value="Unassembled WGS sequence"/>
</dbReference>
<dbReference type="PANTHER" id="PTHR30126:SF94">
    <property type="entry name" value="LYSR FAMILY TRANSCRIPTIONAL REGULATOR"/>
    <property type="match status" value="1"/>
</dbReference>
<organism evidence="6 7">
    <name type="scientific">Luteolibacter arcticus</name>
    <dbReference type="NCBI Taxonomy" id="1581411"/>
    <lineage>
        <taxon>Bacteria</taxon>
        <taxon>Pseudomonadati</taxon>
        <taxon>Verrucomicrobiota</taxon>
        <taxon>Verrucomicrobiia</taxon>
        <taxon>Verrucomicrobiales</taxon>
        <taxon>Verrucomicrobiaceae</taxon>
        <taxon>Luteolibacter</taxon>
    </lineage>
</organism>
<dbReference type="PANTHER" id="PTHR30126">
    <property type="entry name" value="HTH-TYPE TRANSCRIPTIONAL REGULATOR"/>
    <property type="match status" value="1"/>
</dbReference>
<dbReference type="Pfam" id="PF00126">
    <property type="entry name" value="HTH_1"/>
    <property type="match status" value="1"/>
</dbReference>
<evidence type="ECO:0000313" key="7">
    <source>
        <dbReference type="Proteomes" id="UP001320876"/>
    </source>
</evidence>
<evidence type="ECO:0000256" key="3">
    <source>
        <dbReference type="ARBA" id="ARBA00023125"/>
    </source>
</evidence>